<accession>A0A5S5CVV7</accession>
<keyword evidence="3" id="KW-1185">Reference proteome</keyword>
<reference evidence="2 3" key="1">
    <citation type="submission" date="2019-07" db="EMBL/GenBank/DDBJ databases">
        <title>Genomic Encyclopedia of Archaeal and Bacterial Type Strains, Phase II (KMG-II): from individual species to whole genera.</title>
        <authorList>
            <person name="Goeker M."/>
        </authorList>
    </citation>
    <scope>NUCLEOTIDE SEQUENCE [LARGE SCALE GENOMIC DNA]</scope>
    <source>
        <strain evidence="2 3">DSM 46842</strain>
    </source>
</reference>
<name>A0A5S5CVV7_9ACTN</name>
<protein>
    <submittedName>
        <fullName evidence="2">Uncharacterized protein</fullName>
    </submittedName>
</protein>
<evidence type="ECO:0000313" key="3">
    <source>
        <dbReference type="Proteomes" id="UP000322499"/>
    </source>
</evidence>
<gene>
    <name evidence="2" type="ORF">BD833_107164</name>
</gene>
<dbReference type="AlphaFoldDB" id="A0A5S5CVV7"/>
<dbReference type="EMBL" id="VNHW01000007">
    <property type="protein sequence ID" value="TYP87224.1"/>
    <property type="molecule type" value="Genomic_DNA"/>
</dbReference>
<dbReference type="Proteomes" id="UP000322499">
    <property type="component" value="Unassembled WGS sequence"/>
</dbReference>
<proteinExistence type="predicted"/>
<comment type="caution">
    <text evidence="2">The sequence shown here is derived from an EMBL/GenBank/DDBJ whole genome shotgun (WGS) entry which is preliminary data.</text>
</comment>
<evidence type="ECO:0000313" key="2">
    <source>
        <dbReference type="EMBL" id="TYP87224.1"/>
    </source>
</evidence>
<feature type="region of interest" description="Disordered" evidence="1">
    <location>
        <begin position="19"/>
        <end position="58"/>
    </location>
</feature>
<organism evidence="2 3">
    <name type="scientific">Blastococcus xanthinilyticus</name>
    <dbReference type="NCBI Taxonomy" id="1564164"/>
    <lineage>
        <taxon>Bacteria</taxon>
        <taxon>Bacillati</taxon>
        <taxon>Actinomycetota</taxon>
        <taxon>Actinomycetes</taxon>
        <taxon>Geodermatophilales</taxon>
        <taxon>Geodermatophilaceae</taxon>
        <taxon>Blastococcus</taxon>
    </lineage>
</organism>
<evidence type="ECO:0000256" key="1">
    <source>
        <dbReference type="SAM" id="MobiDB-lite"/>
    </source>
</evidence>
<sequence>MGVVVFAAAVATVLTYVGNSDEASGGTGSPAPSSILSPPPAEAHASEPVHDTAPAVGSCLDSGDAPAPCDGPHAAEVFATGDCSETALLTYLGGQSGQDVLRELSTASLPTGDTVVCTVTAPEGALAGGSHRDVLLSDAGDAWRRCVDHVEREVGCAQPHVAEVVFDRRDTADPLDCARRADDYLGTPFATKSADLRVLQDEQRCLLAVRGDNILTGSLRRLGSQSLPLQAAPS</sequence>